<evidence type="ECO:0000313" key="2">
    <source>
        <dbReference type="EMBL" id="GAT17751.1"/>
    </source>
</evidence>
<keyword evidence="3" id="KW-1185">Reference proteome</keyword>
<name>A0A1Z5H3H0_9LACO</name>
<dbReference type="EMBL" id="BCMG01000001">
    <property type="protein sequence ID" value="GAT17751.1"/>
    <property type="molecule type" value="Genomic_DNA"/>
</dbReference>
<evidence type="ECO:0000256" key="1">
    <source>
        <dbReference type="SAM" id="MobiDB-lite"/>
    </source>
</evidence>
<sequence>MDYTFLLSKNDHICFDILSRFTQQADQTLNKEELAQSLSLTTYQLNKYFETMNTDLASVAEETPCYLDEPNKGTWQAFGLNSYLLQKVTLLYLNRAPLFTALEYQFFYNHLYTKKEYVTANYMSSSVFYRSLDSLSDTLTKHNFFQASSLYASKEFTVRLHLFQLYYTLYNGVSEPFEPLNPLIDNMVAAIQSGLPDELNPTQETKLATFLRIWLLRMLDKNTIGNNQQLQIKPTASSQAMMEQLQNLLADQLELTAEEFNYLYSFLIAQGYLGFDKMRELAANIPAVDELTAQFMGEMQDTNVLLTTHLVDDHQLEDSLLSIHFQFTTFYIEPTTFISPDQVQFFAELYPAFDVAVSHSITKLQRREDLHLTQKMAVNLYFSYMFALINAVPAELMRDQVHICVDFSQGNLYTNYVIQSLSAFNHAHIIIDAHLTADTDIYISDFHSKKVSQTQVIWQDPPTPVDWSNLADLILDAKRQKLPSLFPNQDTAQKGSGVDEIQQDSEK</sequence>
<feature type="region of interest" description="Disordered" evidence="1">
    <location>
        <begin position="485"/>
        <end position="507"/>
    </location>
</feature>
<dbReference type="Proteomes" id="UP000198402">
    <property type="component" value="Unassembled WGS sequence"/>
</dbReference>
<dbReference type="OrthoDB" id="2143991at2"/>
<evidence type="ECO:0000313" key="3">
    <source>
        <dbReference type="Proteomes" id="UP000198402"/>
    </source>
</evidence>
<dbReference type="AlphaFoldDB" id="A0A1Z5H3H0"/>
<organism evidence="2 3">
    <name type="scientific">Secundilactobacillus silagei JCM 19001</name>
    <dbReference type="NCBI Taxonomy" id="1302250"/>
    <lineage>
        <taxon>Bacteria</taxon>
        <taxon>Bacillati</taxon>
        <taxon>Bacillota</taxon>
        <taxon>Bacilli</taxon>
        <taxon>Lactobacillales</taxon>
        <taxon>Lactobacillaceae</taxon>
        <taxon>Secundilactobacillus</taxon>
    </lineage>
</organism>
<evidence type="ECO:0008006" key="4">
    <source>
        <dbReference type="Google" id="ProtNLM"/>
    </source>
</evidence>
<dbReference type="STRING" id="1302250.GCA_001313225_00009"/>
<proteinExistence type="predicted"/>
<dbReference type="RefSeq" id="WP_089135943.1">
    <property type="nucleotide sequence ID" value="NZ_BCMG01000001.1"/>
</dbReference>
<gene>
    <name evidence="2" type="ORF">IWT126_00007</name>
</gene>
<comment type="caution">
    <text evidence="2">The sequence shown here is derived from an EMBL/GenBank/DDBJ whole genome shotgun (WGS) entry which is preliminary data.</text>
</comment>
<reference evidence="2 3" key="1">
    <citation type="submission" date="2015-11" db="EMBL/GenBank/DDBJ databases">
        <title>Draft genome sequences of new species of the genus Lactobacillus isolated from orchardgrass silage.</title>
        <authorList>
            <person name="Tohno M."/>
            <person name="Tanizawa Y."/>
            <person name="Arita M."/>
        </authorList>
    </citation>
    <scope>NUCLEOTIDE SEQUENCE [LARGE SCALE GENOMIC DNA]</scope>
    <source>
        <strain evidence="2 3">IWT126</strain>
    </source>
</reference>
<accession>A0A1Z5H3H0</accession>
<protein>
    <recommendedName>
        <fullName evidence="4">Mga helix-turn-helix domain-containing protein</fullName>
    </recommendedName>
</protein>